<proteinExistence type="predicted"/>
<organism evidence="3 4">
    <name type="scientific">Athelia psychrophila</name>
    <dbReference type="NCBI Taxonomy" id="1759441"/>
    <lineage>
        <taxon>Eukaryota</taxon>
        <taxon>Fungi</taxon>
        <taxon>Dikarya</taxon>
        <taxon>Basidiomycota</taxon>
        <taxon>Agaricomycotina</taxon>
        <taxon>Agaricomycetes</taxon>
        <taxon>Agaricomycetidae</taxon>
        <taxon>Atheliales</taxon>
        <taxon>Atheliaceae</taxon>
        <taxon>Athelia</taxon>
    </lineage>
</organism>
<protein>
    <recommendedName>
        <fullName evidence="2">BTB domain-containing protein</fullName>
    </recommendedName>
</protein>
<evidence type="ECO:0000313" key="4">
    <source>
        <dbReference type="Proteomes" id="UP000076532"/>
    </source>
</evidence>
<dbReference type="AlphaFoldDB" id="A0A166REM5"/>
<dbReference type="PROSITE" id="PS50097">
    <property type="entry name" value="BTB"/>
    <property type="match status" value="1"/>
</dbReference>
<feature type="domain" description="BTB" evidence="2">
    <location>
        <begin position="43"/>
        <end position="117"/>
    </location>
</feature>
<dbReference type="SMART" id="SM00225">
    <property type="entry name" value="BTB"/>
    <property type="match status" value="1"/>
</dbReference>
<dbReference type="SUPFAM" id="SSF54695">
    <property type="entry name" value="POZ domain"/>
    <property type="match status" value="1"/>
</dbReference>
<dbReference type="Proteomes" id="UP000076532">
    <property type="component" value="Unassembled WGS sequence"/>
</dbReference>
<dbReference type="InterPro" id="IPR000210">
    <property type="entry name" value="BTB/POZ_dom"/>
</dbReference>
<gene>
    <name evidence="3" type="ORF">FIBSPDRAFT_276064</name>
</gene>
<dbReference type="EMBL" id="KV417505">
    <property type="protein sequence ID" value="KZP28189.1"/>
    <property type="molecule type" value="Genomic_DNA"/>
</dbReference>
<dbReference type="CDD" id="cd18186">
    <property type="entry name" value="BTB_POZ_ZBTB_KLHL-like"/>
    <property type="match status" value="1"/>
</dbReference>
<dbReference type="InterPro" id="IPR011333">
    <property type="entry name" value="SKP1/BTB/POZ_sf"/>
</dbReference>
<evidence type="ECO:0000313" key="3">
    <source>
        <dbReference type="EMBL" id="KZP28189.1"/>
    </source>
</evidence>
<sequence length="342" mass="37491">MANTSTIATNVQNKRKRVGGDTPEPPVPVPSATRSDSIWLDDGNIVIQAQTTQYKVHRSILAAHSPIFRDMFSMPQPPSEGEVTVEGCPVVHVSDRAADVTIVLQALFLRGHVVAGEPLPIKVVAAFLRLGKKYEIELLHAEALKRLRYEFPSTLGGHNKCNRGAMISLGDDIAVAVANLAREQSLLSVLPLALYQCCNSSSHQGGEPQIAGIGPIQNDTTAVLSSVNVRACFAAWNSLSIAQARSTLAWMDSDKYPTCTSPERCAKIRRNTLRTVFFPFVSFSGLDTWRDFPWLDGEMCSSCNAVAEKLHNDGRVEFWDALPRIFGLPGWDELTTVREECA</sequence>
<name>A0A166REM5_9AGAM</name>
<dbReference type="Gene3D" id="3.30.710.10">
    <property type="entry name" value="Potassium Channel Kv1.1, Chain A"/>
    <property type="match status" value="1"/>
</dbReference>
<dbReference type="OrthoDB" id="2799068at2759"/>
<evidence type="ECO:0000259" key="2">
    <source>
        <dbReference type="PROSITE" id="PS50097"/>
    </source>
</evidence>
<accession>A0A166REM5</accession>
<feature type="compositionally biased region" description="Polar residues" evidence="1">
    <location>
        <begin position="1"/>
        <end position="12"/>
    </location>
</feature>
<keyword evidence="4" id="KW-1185">Reference proteome</keyword>
<evidence type="ECO:0000256" key="1">
    <source>
        <dbReference type="SAM" id="MobiDB-lite"/>
    </source>
</evidence>
<feature type="region of interest" description="Disordered" evidence="1">
    <location>
        <begin position="1"/>
        <end position="35"/>
    </location>
</feature>
<reference evidence="3 4" key="1">
    <citation type="journal article" date="2016" name="Mol. Biol. Evol.">
        <title>Comparative Genomics of Early-Diverging Mushroom-Forming Fungi Provides Insights into the Origins of Lignocellulose Decay Capabilities.</title>
        <authorList>
            <person name="Nagy L.G."/>
            <person name="Riley R."/>
            <person name="Tritt A."/>
            <person name="Adam C."/>
            <person name="Daum C."/>
            <person name="Floudas D."/>
            <person name="Sun H."/>
            <person name="Yadav J.S."/>
            <person name="Pangilinan J."/>
            <person name="Larsson K.H."/>
            <person name="Matsuura K."/>
            <person name="Barry K."/>
            <person name="Labutti K."/>
            <person name="Kuo R."/>
            <person name="Ohm R.A."/>
            <person name="Bhattacharya S.S."/>
            <person name="Shirouzu T."/>
            <person name="Yoshinaga Y."/>
            <person name="Martin F.M."/>
            <person name="Grigoriev I.V."/>
            <person name="Hibbett D.S."/>
        </authorList>
    </citation>
    <scope>NUCLEOTIDE SEQUENCE [LARGE SCALE GENOMIC DNA]</scope>
    <source>
        <strain evidence="3 4">CBS 109695</strain>
    </source>
</reference>
<dbReference type="Pfam" id="PF00651">
    <property type="entry name" value="BTB"/>
    <property type="match status" value="1"/>
</dbReference>